<proteinExistence type="predicted"/>
<dbReference type="Pfam" id="PF07258">
    <property type="entry name" value="COMM_domain"/>
    <property type="match status" value="1"/>
</dbReference>
<dbReference type="InterPro" id="IPR017920">
    <property type="entry name" value="COMM"/>
</dbReference>
<reference evidence="2" key="1">
    <citation type="submission" date="2023-01" db="EMBL/GenBank/DDBJ databases">
        <title>Metagenome sequencing of chrysophaentin producing Chrysophaeum taylorii.</title>
        <authorList>
            <person name="Davison J."/>
            <person name="Bewley C."/>
        </authorList>
    </citation>
    <scope>NUCLEOTIDE SEQUENCE</scope>
    <source>
        <strain evidence="2">NIES-1699</strain>
    </source>
</reference>
<dbReference type="Proteomes" id="UP001230188">
    <property type="component" value="Unassembled WGS sequence"/>
</dbReference>
<protein>
    <recommendedName>
        <fullName evidence="1">COMM domain-containing protein</fullName>
    </recommendedName>
</protein>
<dbReference type="InterPro" id="IPR047155">
    <property type="entry name" value="COMMD4/6/7/8"/>
</dbReference>
<dbReference type="EMBL" id="JAQMWT010000533">
    <property type="protein sequence ID" value="KAJ8599942.1"/>
    <property type="molecule type" value="Genomic_DNA"/>
</dbReference>
<dbReference type="GO" id="GO:0051059">
    <property type="term" value="F:NF-kappaB binding"/>
    <property type="evidence" value="ECO:0007669"/>
    <property type="project" value="TreeGrafter"/>
</dbReference>
<dbReference type="GO" id="GO:0045892">
    <property type="term" value="P:negative regulation of DNA-templated transcription"/>
    <property type="evidence" value="ECO:0007669"/>
    <property type="project" value="TreeGrafter"/>
</dbReference>
<dbReference type="AlphaFoldDB" id="A0AAD7U7Z5"/>
<evidence type="ECO:0000313" key="3">
    <source>
        <dbReference type="Proteomes" id="UP001230188"/>
    </source>
</evidence>
<gene>
    <name evidence="2" type="ORF">CTAYLR_002812</name>
</gene>
<feature type="domain" description="COMM" evidence="1">
    <location>
        <begin position="140"/>
        <end position="210"/>
    </location>
</feature>
<dbReference type="PANTHER" id="PTHR16231:SF2">
    <property type="entry name" value="COMM DOMAIN-CONTAINING PROTEIN 7"/>
    <property type="match status" value="1"/>
</dbReference>
<name>A0AAD7U7Z5_9STRA</name>
<accession>A0AAD7U7Z5</accession>
<dbReference type="PROSITE" id="PS51269">
    <property type="entry name" value="COMM"/>
    <property type="match status" value="1"/>
</dbReference>
<evidence type="ECO:0000313" key="2">
    <source>
        <dbReference type="EMBL" id="KAJ8599942.1"/>
    </source>
</evidence>
<dbReference type="GO" id="GO:0033209">
    <property type="term" value="P:tumor necrosis factor-mediated signaling pathway"/>
    <property type="evidence" value="ECO:0007669"/>
    <property type="project" value="TreeGrafter"/>
</dbReference>
<comment type="caution">
    <text evidence="2">The sequence shown here is derived from an EMBL/GenBank/DDBJ whole genome shotgun (WGS) entry which is preliminary data.</text>
</comment>
<dbReference type="PANTHER" id="PTHR16231">
    <property type="entry name" value="COMM DOMAIN-CONTAINING PROTEIN 4-8 FAMILY MEMBER"/>
    <property type="match status" value="1"/>
</dbReference>
<evidence type="ECO:0000259" key="1">
    <source>
        <dbReference type="PROSITE" id="PS51269"/>
    </source>
</evidence>
<sequence>MVAAGRIGGLRCFGGESVPLELKEDLVPLNAFAPKDLDALVTLVLEHLRAMDARALISAVSAFAKSRNIKNMGVLEAGVRGLVALLQACAKHARSSADLGADAGVLGLDDDRAAAVAGAWDSYEKPPDDLADLDGETLRQLVDLEWKFGVTCASSESAEPVGKTFLQLKLVLDRHDSGTYENVYLELTLPQFYDFLAHMEKAKAALTQISSKGAASS</sequence>
<organism evidence="2 3">
    <name type="scientific">Chrysophaeum taylorii</name>
    <dbReference type="NCBI Taxonomy" id="2483200"/>
    <lineage>
        <taxon>Eukaryota</taxon>
        <taxon>Sar</taxon>
        <taxon>Stramenopiles</taxon>
        <taxon>Ochrophyta</taxon>
        <taxon>Pelagophyceae</taxon>
        <taxon>Pelagomonadales</taxon>
        <taxon>Pelagomonadaceae</taxon>
        <taxon>Chrysophaeum</taxon>
    </lineage>
</organism>
<keyword evidence="3" id="KW-1185">Reference proteome</keyword>